<dbReference type="PANTHER" id="PTHR31650">
    <property type="entry name" value="O-ACYLTRANSFERASE (WSD1-LIKE) FAMILY PROTEIN"/>
    <property type="match status" value="1"/>
</dbReference>
<reference evidence="8" key="1">
    <citation type="journal article" date="2013" name="J. Plant Res.">
        <title>Effect of fungi and light on seed germination of three Opuntia species from semiarid lands of central Mexico.</title>
        <authorList>
            <person name="Delgado-Sanchez P."/>
            <person name="Jimenez-Bremont J.F."/>
            <person name="Guerrero-Gonzalez Mde L."/>
            <person name="Flores J."/>
        </authorList>
    </citation>
    <scope>NUCLEOTIDE SEQUENCE</scope>
    <source>
        <tissue evidence="8">Cladode</tissue>
    </source>
</reference>
<evidence type="ECO:0000256" key="2">
    <source>
        <dbReference type="ARBA" id="ARBA00005189"/>
    </source>
</evidence>
<protein>
    <recommendedName>
        <fullName evidence="3">diacylglycerol O-acyltransferase</fullName>
        <ecNumber evidence="3">2.3.1.20</ecNumber>
    </recommendedName>
</protein>
<keyword evidence="4 8" id="KW-0808">Transferase</keyword>
<dbReference type="EMBL" id="GISG01247853">
    <property type="protein sequence ID" value="MBA4670524.1"/>
    <property type="molecule type" value="Transcribed_RNA"/>
</dbReference>
<evidence type="ECO:0000256" key="5">
    <source>
        <dbReference type="ARBA" id="ARBA00023315"/>
    </source>
</evidence>
<comment type="catalytic activity">
    <reaction evidence="6">
        <text>an acyl-CoA + a 1,2-diacyl-sn-glycerol = a triacyl-sn-glycerol + CoA</text>
        <dbReference type="Rhea" id="RHEA:10868"/>
        <dbReference type="ChEBI" id="CHEBI:17815"/>
        <dbReference type="ChEBI" id="CHEBI:57287"/>
        <dbReference type="ChEBI" id="CHEBI:58342"/>
        <dbReference type="ChEBI" id="CHEBI:64615"/>
        <dbReference type="EC" id="2.3.1.20"/>
    </reaction>
</comment>
<dbReference type="UniPathway" id="UPA00282"/>
<reference evidence="8" key="2">
    <citation type="submission" date="2020-07" db="EMBL/GenBank/DDBJ databases">
        <authorList>
            <person name="Vera ALvarez R."/>
            <person name="Arias-Moreno D.M."/>
            <person name="Jimenez-Jacinto V."/>
            <person name="Jimenez-Bremont J.F."/>
            <person name="Swaminathan K."/>
            <person name="Moose S.P."/>
            <person name="Guerrero-Gonzalez M.L."/>
            <person name="Marino-Ramirez L."/>
            <person name="Landsman D."/>
            <person name="Rodriguez-Kessler M."/>
            <person name="Delgado-Sanchez P."/>
        </authorList>
    </citation>
    <scope>NUCLEOTIDE SEQUENCE</scope>
    <source>
        <tissue evidence="8">Cladode</tissue>
    </source>
</reference>
<dbReference type="GO" id="GO:0019432">
    <property type="term" value="P:triglyceride biosynthetic process"/>
    <property type="evidence" value="ECO:0007669"/>
    <property type="project" value="UniProtKB-UniPathway"/>
</dbReference>
<dbReference type="PANTHER" id="PTHR31650:SF34">
    <property type="entry name" value="O-ACYLTRANSFERASE WSD1-LIKE ISOFORM X1"/>
    <property type="match status" value="1"/>
</dbReference>
<comment type="pathway">
    <text evidence="1">Glycerolipid metabolism; triacylglycerol biosynthesis.</text>
</comment>
<sequence length="176" mass="19441">MEPLPQHRPLWEVHITKYPTSKAAGHLIFKLHHALGDGYSLMGALLSCLQRVDNPSLPLTFPSIRPSTTAKTTATDDAGCVSRILSPIYNTIYDYGYGVLKSTLIVDHKTPIRSGDDSVELHPVKISTLALSLDQITKIKTKLRVVSFRLLELHKLSVTASQEGTRDGERGLREKG</sequence>
<evidence type="ECO:0000259" key="7">
    <source>
        <dbReference type="Pfam" id="PF03007"/>
    </source>
</evidence>
<evidence type="ECO:0000256" key="1">
    <source>
        <dbReference type="ARBA" id="ARBA00004771"/>
    </source>
</evidence>
<dbReference type="GO" id="GO:0004144">
    <property type="term" value="F:diacylglycerol O-acyltransferase activity"/>
    <property type="evidence" value="ECO:0007669"/>
    <property type="project" value="UniProtKB-EC"/>
</dbReference>
<dbReference type="Pfam" id="PF03007">
    <property type="entry name" value="WS_DGAT_cat"/>
    <property type="match status" value="1"/>
</dbReference>
<evidence type="ECO:0000256" key="3">
    <source>
        <dbReference type="ARBA" id="ARBA00013244"/>
    </source>
</evidence>
<feature type="domain" description="O-acyltransferase WSD1-like N-terminal" evidence="7">
    <location>
        <begin position="2"/>
        <end position="71"/>
    </location>
</feature>
<dbReference type="InterPro" id="IPR045034">
    <property type="entry name" value="O-acyltransferase_WSD1-like"/>
</dbReference>
<dbReference type="InterPro" id="IPR004255">
    <property type="entry name" value="O-acyltransferase_WSD1_N"/>
</dbReference>
<dbReference type="AlphaFoldDB" id="A0A7C9F0J4"/>
<organism evidence="8">
    <name type="scientific">Opuntia streptacantha</name>
    <name type="common">Prickly pear cactus</name>
    <name type="synonym">Opuntia cardona</name>
    <dbReference type="NCBI Taxonomy" id="393608"/>
    <lineage>
        <taxon>Eukaryota</taxon>
        <taxon>Viridiplantae</taxon>
        <taxon>Streptophyta</taxon>
        <taxon>Embryophyta</taxon>
        <taxon>Tracheophyta</taxon>
        <taxon>Spermatophyta</taxon>
        <taxon>Magnoliopsida</taxon>
        <taxon>eudicotyledons</taxon>
        <taxon>Gunneridae</taxon>
        <taxon>Pentapetalae</taxon>
        <taxon>Caryophyllales</taxon>
        <taxon>Cactineae</taxon>
        <taxon>Cactaceae</taxon>
        <taxon>Opuntioideae</taxon>
        <taxon>Opuntia</taxon>
    </lineage>
</organism>
<dbReference type="GO" id="GO:0005886">
    <property type="term" value="C:plasma membrane"/>
    <property type="evidence" value="ECO:0007669"/>
    <property type="project" value="TreeGrafter"/>
</dbReference>
<name>A0A7C9F0J4_OPUST</name>
<dbReference type="EC" id="2.3.1.20" evidence="3"/>
<accession>A0A7C9F0J4</accession>
<proteinExistence type="predicted"/>
<keyword evidence="5 8" id="KW-0012">Acyltransferase</keyword>
<evidence type="ECO:0000256" key="4">
    <source>
        <dbReference type="ARBA" id="ARBA00022679"/>
    </source>
</evidence>
<evidence type="ECO:0000256" key="6">
    <source>
        <dbReference type="ARBA" id="ARBA00048109"/>
    </source>
</evidence>
<evidence type="ECO:0000313" key="8">
    <source>
        <dbReference type="EMBL" id="MBA4670524.1"/>
    </source>
</evidence>
<comment type="pathway">
    <text evidence="2">Lipid metabolism.</text>
</comment>